<accession>X0UEQ2</accession>
<dbReference type="PANTHER" id="PTHR43245">
    <property type="entry name" value="BIFUNCTIONAL POLYMYXIN RESISTANCE PROTEIN ARNA"/>
    <property type="match status" value="1"/>
</dbReference>
<evidence type="ECO:0000259" key="1">
    <source>
        <dbReference type="Pfam" id="PF01370"/>
    </source>
</evidence>
<dbReference type="Gene3D" id="3.40.50.720">
    <property type="entry name" value="NAD(P)-binding Rossmann-like Domain"/>
    <property type="match status" value="1"/>
</dbReference>
<proteinExistence type="predicted"/>
<organism evidence="2">
    <name type="scientific">marine sediment metagenome</name>
    <dbReference type="NCBI Taxonomy" id="412755"/>
    <lineage>
        <taxon>unclassified sequences</taxon>
        <taxon>metagenomes</taxon>
        <taxon>ecological metagenomes</taxon>
    </lineage>
</organism>
<dbReference type="InterPro" id="IPR050177">
    <property type="entry name" value="Lipid_A_modif_metabolic_enz"/>
</dbReference>
<comment type="caution">
    <text evidence="2">The sequence shown here is derived from an EMBL/GenBank/DDBJ whole genome shotgun (WGS) entry which is preliminary data.</text>
</comment>
<dbReference type="EMBL" id="BARS01029398">
    <property type="protein sequence ID" value="GAG04065.1"/>
    <property type="molecule type" value="Genomic_DNA"/>
</dbReference>
<dbReference type="InterPro" id="IPR036291">
    <property type="entry name" value="NAD(P)-bd_dom_sf"/>
</dbReference>
<dbReference type="CDD" id="cd08946">
    <property type="entry name" value="SDR_e"/>
    <property type="match status" value="1"/>
</dbReference>
<name>X0UEQ2_9ZZZZ</name>
<evidence type="ECO:0000313" key="2">
    <source>
        <dbReference type="EMBL" id="GAG04065.1"/>
    </source>
</evidence>
<dbReference type="AlphaFoldDB" id="X0UEQ2"/>
<dbReference type="SUPFAM" id="SSF51735">
    <property type="entry name" value="NAD(P)-binding Rossmann-fold domains"/>
    <property type="match status" value="1"/>
</dbReference>
<feature type="non-terminal residue" evidence="2">
    <location>
        <position position="1"/>
    </location>
</feature>
<gene>
    <name evidence="2" type="ORF">S01H1_45953</name>
</gene>
<sequence>YESLIDSKTSVVHLAAIVGEPASRKMPEEVIKTNLEATKKIINLAVKKKIEKFIFASTCSNYGKCRQQELATEEFEINPLSLYAKTKVQIEKYLANEVKDKLDWTILRLATVYGISPRLRLDLTVNDFTMRAVVDKKLVIFLPKSNRPYVHLRDVGKAVQLVLSSVNSTAQEVFNVGNTKENYRKIDIANKIKKIVGDFSVEFVKKGKDLRDYKVSFEKIKRKLNYRTTKTVSDGIKEIAFILKNRIITDFDNKEYYNC</sequence>
<protein>
    <recommendedName>
        <fullName evidence="1">NAD-dependent epimerase/dehydratase domain-containing protein</fullName>
    </recommendedName>
</protein>
<reference evidence="2" key="1">
    <citation type="journal article" date="2014" name="Front. Microbiol.">
        <title>High frequency of phylogenetically diverse reductive dehalogenase-homologous genes in deep subseafloor sedimentary metagenomes.</title>
        <authorList>
            <person name="Kawai M."/>
            <person name="Futagami T."/>
            <person name="Toyoda A."/>
            <person name="Takaki Y."/>
            <person name="Nishi S."/>
            <person name="Hori S."/>
            <person name="Arai W."/>
            <person name="Tsubouchi T."/>
            <person name="Morono Y."/>
            <person name="Uchiyama I."/>
            <person name="Ito T."/>
            <person name="Fujiyama A."/>
            <person name="Inagaki F."/>
            <person name="Takami H."/>
        </authorList>
    </citation>
    <scope>NUCLEOTIDE SEQUENCE</scope>
    <source>
        <strain evidence="2">Expedition CK06-06</strain>
    </source>
</reference>
<feature type="domain" description="NAD-dependent epimerase/dehydratase" evidence="1">
    <location>
        <begin position="10"/>
        <end position="177"/>
    </location>
</feature>
<dbReference type="Pfam" id="PF01370">
    <property type="entry name" value="Epimerase"/>
    <property type="match status" value="1"/>
</dbReference>
<dbReference type="PANTHER" id="PTHR43245:SF23">
    <property type="entry name" value="NAD(P)-BINDING DOMAIN-CONTAINING PROTEIN"/>
    <property type="match status" value="1"/>
</dbReference>
<dbReference type="InterPro" id="IPR001509">
    <property type="entry name" value="Epimerase_deHydtase"/>
</dbReference>